<evidence type="ECO:0000256" key="1">
    <source>
        <dbReference type="SAM" id="MobiDB-lite"/>
    </source>
</evidence>
<evidence type="ECO:0000313" key="3">
    <source>
        <dbReference type="Proteomes" id="UP001054945"/>
    </source>
</evidence>
<keyword evidence="3" id="KW-1185">Reference proteome</keyword>
<dbReference type="Proteomes" id="UP001054945">
    <property type="component" value="Unassembled WGS sequence"/>
</dbReference>
<proteinExistence type="predicted"/>
<organism evidence="2 3">
    <name type="scientific">Caerostris extrusa</name>
    <name type="common">Bark spider</name>
    <name type="synonym">Caerostris bankana</name>
    <dbReference type="NCBI Taxonomy" id="172846"/>
    <lineage>
        <taxon>Eukaryota</taxon>
        <taxon>Metazoa</taxon>
        <taxon>Ecdysozoa</taxon>
        <taxon>Arthropoda</taxon>
        <taxon>Chelicerata</taxon>
        <taxon>Arachnida</taxon>
        <taxon>Araneae</taxon>
        <taxon>Araneomorphae</taxon>
        <taxon>Entelegynae</taxon>
        <taxon>Araneoidea</taxon>
        <taxon>Araneidae</taxon>
        <taxon>Caerostris</taxon>
    </lineage>
</organism>
<protein>
    <submittedName>
        <fullName evidence="2">Uncharacterized protein</fullName>
    </submittedName>
</protein>
<feature type="compositionally biased region" description="Polar residues" evidence="1">
    <location>
        <begin position="1"/>
        <end position="10"/>
    </location>
</feature>
<dbReference type="AlphaFoldDB" id="A0AAV4RWX4"/>
<evidence type="ECO:0000313" key="2">
    <source>
        <dbReference type="EMBL" id="GIY24881.1"/>
    </source>
</evidence>
<accession>A0AAV4RWX4</accession>
<gene>
    <name evidence="2" type="ORF">CEXT_782851</name>
</gene>
<reference evidence="2 3" key="1">
    <citation type="submission" date="2021-06" db="EMBL/GenBank/DDBJ databases">
        <title>Caerostris extrusa draft genome.</title>
        <authorList>
            <person name="Kono N."/>
            <person name="Arakawa K."/>
        </authorList>
    </citation>
    <scope>NUCLEOTIDE SEQUENCE [LARGE SCALE GENOMIC DNA]</scope>
</reference>
<feature type="region of interest" description="Disordered" evidence="1">
    <location>
        <begin position="1"/>
        <end position="28"/>
    </location>
</feature>
<sequence length="118" mass="13040">MIRLGSSLSFYTRPKPGTRKSNTRSRQSMTTDSMSMSSCCCCSLLFIAACQQHVFIGSWFHSLSTAATPSKYPANEKSRTLSSKCKNELGPHCCIHGMETAVSTRSGKPICWHDVSWP</sequence>
<name>A0AAV4RWX4_CAEEX</name>
<comment type="caution">
    <text evidence="2">The sequence shown here is derived from an EMBL/GenBank/DDBJ whole genome shotgun (WGS) entry which is preliminary data.</text>
</comment>
<dbReference type="EMBL" id="BPLR01008460">
    <property type="protein sequence ID" value="GIY24881.1"/>
    <property type="molecule type" value="Genomic_DNA"/>
</dbReference>